<dbReference type="PANTHER" id="PTHR11575:SF22">
    <property type="entry name" value="ADL392WP"/>
    <property type="match status" value="1"/>
</dbReference>
<dbReference type="OrthoDB" id="7722975at2759"/>
<feature type="domain" description="Putative 5'-nucleotidase C-terminal" evidence="2">
    <location>
        <begin position="404"/>
        <end position="492"/>
    </location>
</feature>
<accession>A0A132NWY8</accession>
<dbReference type="InterPro" id="IPR006179">
    <property type="entry name" value="5_nucleotidase/apyrase"/>
</dbReference>
<dbReference type="Gene3D" id="3.90.780.10">
    <property type="entry name" value="5'-Nucleotidase, C-terminal domain"/>
    <property type="match status" value="1"/>
</dbReference>
<dbReference type="GO" id="GO:0009166">
    <property type="term" value="P:nucleotide catabolic process"/>
    <property type="evidence" value="ECO:0007669"/>
    <property type="project" value="InterPro"/>
</dbReference>
<dbReference type="SUPFAM" id="SSF56300">
    <property type="entry name" value="Metallo-dependent phosphatases"/>
    <property type="match status" value="1"/>
</dbReference>
<evidence type="ECO:0000313" key="3">
    <source>
        <dbReference type="EMBL" id="KWX14580.1"/>
    </source>
</evidence>
<dbReference type="PIRSF" id="PIRSF017316">
    <property type="entry name" value="Pesterase_C1039"/>
    <property type="match status" value="1"/>
</dbReference>
<feature type="transmembrane region" description="Helical" evidence="1">
    <location>
        <begin position="590"/>
        <end position="617"/>
    </location>
</feature>
<dbReference type="GO" id="GO:0005829">
    <property type="term" value="C:cytosol"/>
    <property type="evidence" value="ECO:0007669"/>
    <property type="project" value="TreeGrafter"/>
</dbReference>
<dbReference type="PANTHER" id="PTHR11575">
    <property type="entry name" value="5'-NUCLEOTIDASE-RELATED"/>
    <property type="match status" value="1"/>
</dbReference>
<dbReference type="InterPro" id="IPR014485">
    <property type="entry name" value="Pesterase_C1039"/>
</dbReference>
<comment type="caution">
    <text evidence="3">The sequence shown here is derived from an EMBL/GenBank/DDBJ whole genome shotgun (WGS) entry which is preliminary data.</text>
</comment>
<keyword evidence="1" id="KW-0472">Membrane</keyword>
<dbReference type="InterPro" id="IPR029052">
    <property type="entry name" value="Metallo-depent_PP-like"/>
</dbReference>
<dbReference type="VEuPathDB" id="GiardiaDB:QR46_1394"/>
<reference evidence="3 4" key="1">
    <citation type="journal article" date="2015" name="Mol. Biochem. Parasitol.">
        <title>Identification of polymorphic genes for use in assemblage B genotyping assays through comparative genomics of multiple assemblage B Giardia duodenalis isolates.</title>
        <authorList>
            <person name="Wielinga C."/>
            <person name="Thompson R.C."/>
            <person name="Monis P."/>
            <person name="Ryan U."/>
        </authorList>
    </citation>
    <scope>NUCLEOTIDE SEQUENCE [LARGE SCALE GENOMIC DNA]</scope>
    <source>
        <strain evidence="3 4">BAH15c1</strain>
    </source>
</reference>
<dbReference type="SUPFAM" id="SSF55816">
    <property type="entry name" value="5'-nucleotidase (syn. UDP-sugar hydrolase), C-terminal domain"/>
    <property type="match status" value="1"/>
</dbReference>
<dbReference type="InterPro" id="IPR053828">
    <property type="entry name" value="Nucleosidase_C"/>
</dbReference>
<evidence type="ECO:0000313" key="4">
    <source>
        <dbReference type="Proteomes" id="UP000070089"/>
    </source>
</evidence>
<name>A0A132NWY8_GIAIN</name>
<evidence type="ECO:0000259" key="2">
    <source>
        <dbReference type="Pfam" id="PF21953"/>
    </source>
</evidence>
<dbReference type="EMBL" id="JXTI01000028">
    <property type="protein sequence ID" value="KWX14580.1"/>
    <property type="molecule type" value="Genomic_DNA"/>
</dbReference>
<proteinExistence type="predicted"/>
<dbReference type="FunFam" id="3.60.21.10:FF:000122">
    <property type="entry name" value="UshA related metallophosphatase, N-terminal domain"/>
    <property type="match status" value="1"/>
</dbReference>
<dbReference type="Gene3D" id="3.60.21.10">
    <property type="match status" value="1"/>
</dbReference>
<dbReference type="GO" id="GO:0016787">
    <property type="term" value="F:hydrolase activity"/>
    <property type="evidence" value="ECO:0007669"/>
    <property type="project" value="InterPro"/>
</dbReference>
<gene>
    <name evidence="3" type="ORF">QR46_1394</name>
</gene>
<sequence>MRDLTLAEPRRRQALVGWSEHSIGPSVHLFQHGNPSPHRQLAKIHHLSFCHKAIIKMSVGDIRTLHVLSVSDTHGWIYGHAHHLEVGNYGLLASYIEHMHDIAAKDPLVDVLAIDGGDIVEGTGLSDITDIRGEIIYSIASHMPFDVMTIGNHDMDNTDSAAFLNEHSDLLFGNRFISTNTYRNNDSVPLIQHTHKYLTLKNGLRALVFSFLFHGMLYEYGHTKPPSKVIKSSTVQDILDSYKYAVDVLIVNNHMASEDSEWEDIYTEFRSYYDAQNYTIPMLFLASHSHILVNQDCPFPNATQCYMVEAGCYLEHLQHVTYMFLDISYESGGDTYKGVQIVKIEPNLPTNFTYANSALRLNIPEDALLTKNGAAIQTQIDTYVAALDIMTVIGYAPHEYNLAPPYNSSNSLYSLWSKDIVPSLLFSLDIFEQSCKPLPVSITGYFRESLYEGNITMDDTYTIFPFRYLMSYLNNITYDELSCVVNYMNEVGIGNQGAPLILLEEDISSLDRDSCYNIILTSYESRYITLVMGKGGPCHNVSDPSKLYQPDIIYVTGTGSQTNKSVTMGDLLRAYIEHNMPIKEQDGGNMFLSLIIISSLFGIMLIAALILALLLVLRKQRLQRRAAKHNIEANKLVCDSDTITTESVTEESG</sequence>
<dbReference type="InterPro" id="IPR036907">
    <property type="entry name" value="5'-Nucleotdase_C_sf"/>
</dbReference>
<dbReference type="Proteomes" id="UP000070089">
    <property type="component" value="Unassembled WGS sequence"/>
</dbReference>
<organism evidence="3 4">
    <name type="scientific">Giardia duodenalis assemblage B</name>
    <dbReference type="NCBI Taxonomy" id="1394984"/>
    <lineage>
        <taxon>Eukaryota</taxon>
        <taxon>Metamonada</taxon>
        <taxon>Diplomonadida</taxon>
        <taxon>Hexamitidae</taxon>
        <taxon>Giardiinae</taxon>
        <taxon>Giardia</taxon>
    </lineage>
</organism>
<evidence type="ECO:0000256" key="1">
    <source>
        <dbReference type="SAM" id="Phobius"/>
    </source>
</evidence>
<keyword evidence="1" id="KW-1133">Transmembrane helix</keyword>
<dbReference type="AlphaFoldDB" id="A0A132NWY8"/>
<protein>
    <submittedName>
        <fullName evidence="3">5' nucleotidase family protein</fullName>
    </submittedName>
</protein>
<dbReference type="Pfam" id="PF21953">
    <property type="entry name" value="NadN_nucleosid_C"/>
    <property type="match status" value="1"/>
</dbReference>
<keyword evidence="1" id="KW-0812">Transmembrane</keyword>